<reference evidence="2 3" key="1">
    <citation type="journal article" date="2017" name="Antonie Van Leeuwenhoek">
        <title>Phylogenomic resolution of the bacterial genus Pantoea and its relationship with Erwinia and Tatumella.</title>
        <authorList>
            <person name="Palmer M."/>
            <person name="Steenkamp E.T."/>
            <person name="Coetzee M.P."/>
            <person name="Chan W.Y."/>
            <person name="van Zyl E."/>
            <person name="De Maayer P."/>
            <person name="Coutinho T.A."/>
            <person name="Blom J."/>
            <person name="Smits T.H."/>
            <person name="Duffy B."/>
            <person name="Venter S.N."/>
        </authorList>
    </citation>
    <scope>NUCLEOTIDE SEQUENCE [LARGE SCALE GENOMIC DNA]</scope>
    <source>
        <strain evidence="2 3">LMG 5345</strain>
    </source>
</reference>
<dbReference type="PANTHER" id="PTHR39515">
    <property type="entry name" value="CONSERVED PROTEIN"/>
    <property type="match status" value="1"/>
</dbReference>
<dbReference type="Proteomes" id="UP000193785">
    <property type="component" value="Unassembled WGS sequence"/>
</dbReference>
<feature type="domain" description="HTH marR-type" evidence="1">
    <location>
        <begin position="9"/>
        <end position="143"/>
    </location>
</feature>
<dbReference type="InterPro" id="IPR036388">
    <property type="entry name" value="WH-like_DNA-bd_sf"/>
</dbReference>
<dbReference type="PRINTS" id="PR00598">
    <property type="entry name" value="HTHMARR"/>
</dbReference>
<dbReference type="PROSITE" id="PS50995">
    <property type="entry name" value="HTH_MARR_2"/>
    <property type="match status" value="1"/>
</dbReference>
<gene>
    <name evidence="2" type="ORF">HA46_13825</name>
</gene>
<keyword evidence="3" id="KW-1185">Reference proteome</keyword>
<dbReference type="InterPro" id="IPR036390">
    <property type="entry name" value="WH_DNA-bd_sf"/>
</dbReference>
<dbReference type="PANTHER" id="PTHR39515:SF2">
    <property type="entry name" value="HTH-TYPE TRANSCRIPTIONAL REGULATOR RV0880"/>
    <property type="match status" value="1"/>
</dbReference>
<evidence type="ECO:0000313" key="2">
    <source>
        <dbReference type="EMBL" id="ORM98202.1"/>
    </source>
</evidence>
<name>A0ABX3UQC6_9GAMM</name>
<evidence type="ECO:0000313" key="3">
    <source>
        <dbReference type="Proteomes" id="UP000193785"/>
    </source>
</evidence>
<evidence type="ECO:0000259" key="1">
    <source>
        <dbReference type="PROSITE" id="PS50995"/>
    </source>
</evidence>
<dbReference type="SUPFAM" id="SSF46785">
    <property type="entry name" value="Winged helix' DNA-binding domain"/>
    <property type="match status" value="1"/>
</dbReference>
<dbReference type="Gene3D" id="1.10.10.10">
    <property type="entry name" value="Winged helix-like DNA-binding domain superfamily/Winged helix DNA-binding domain"/>
    <property type="match status" value="1"/>
</dbReference>
<dbReference type="RefSeq" id="WP_084884973.1">
    <property type="nucleotide sequence ID" value="NZ_MLJJ01000024.1"/>
</dbReference>
<dbReference type="InterPro" id="IPR000835">
    <property type="entry name" value="HTH_MarR-typ"/>
</dbReference>
<organism evidence="2 3">
    <name type="scientific">Pantoea septica</name>
    <dbReference type="NCBI Taxonomy" id="472695"/>
    <lineage>
        <taxon>Bacteria</taxon>
        <taxon>Pseudomonadati</taxon>
        <taxon>Pseudomonadota</taxon>
        <taxon>Gammaproteobacteria</taxon>
        <taxon>Enterobacterales</taxon>
        <taxon>Erwiniaceae</taxon>
        <taxon>Pantoea</taxon>
    </lineage>
</organism>
<sequence length="143" mass="15757">MPSLHDPQALQLAEALRRSVSTFVRQVRVATATARTSQLETLELLETHGAVTIAELARLRGVKHQSMRLVIQELESQGYITRQANAQDARAQLIALTETARAMLGDAREQRACWIADLLTEKLDASSRSDLIKGIAALNKLVD</sequence>
<dbReference type="SMART" id="SM00347">
    <property type="entry name" value="HTH_MARR"/>
    <property type="match status" value="1"/>
</dbReference>
<dbReference type="EMBL" id="MLJJ01000024">
    <property type="protein sequence ID" value="ORM98202.1"/>
    <property type="molecule type" value="Genomic_DNA"/>
</dbReference>
<accession>A0ABX3UQC6</accession>
<protein>
    <submittedName>
        <fullName evidence="2">Transcriptional regulator</fullName>
    </submittedName>
</protein>
<comment type="caution">
    <text evidence="2">The sequence shown here is derived from an EMBL/GenBank/DDBJ whole genome shotgun (WGS) entry which is preliminary data.</text>
</comment>
<proteinExistence type="predicted"/>
<dbReference type="Pfam" id="PF12802">
    <property type="entry name" value="MarR_2"/>
    <property type="match status" value="1"/>
</dbReference>
<dbReference type="InterPro" id="IPR052526">
    <property type="entry name" value="HTH-type_Bedaq_tolerance"/>
</dbReference>